<sequence>MAVEPFGILQVPAVGDSPYTNCYCEENIYLLAKRFADLPIIKPYWDSYAIFISNTSKTVALWGQQLASSGERPVIWDYHVVLALRERPRLLQQPSTSTSAERSTWIYDFDTHLNVPCHWKEYVEETFPPDAAIPQQYRSQFRVVPGEEYLLYFASDRSHMASETLSPEGSSASRYLASPPVYPAICGPQAVVNGVTNNLMTDFVSMDSSAGAYGTVMGLDTLINWCSGSELNSV</sequence>
<name>A0ACB8BB38_9AGAM</name>
<evidence type="ECO:0000313" key="2">
    <source>
        <dbReference type="Proteomes" id="UP000790709"/>
    </source>
</evidence>
<evidence type="ECO:0000313" key="1">
    <source>
        <dbReference type="EMBL" id="KAH7922829.1"/>
    </source>
</evidence>
<keyword evidence="2" id="KW-1185">Reference proteome</keyword>
<dbReference type="EMBL" id="MU266471">
    <property type="protein sequence ID" value="KAH7922829.1"/>
    <property type="molecule type" value="Genomic_DNA"/>
</dbReference>
<proteinExistence type="predicted"/>
<protein>
    <submittedName>
        <fullName evidence="1">Uncharacterized protein</fullName>
    </submittedName>
</protein>
<gene>
    <name evidence="1" type="ORF">BV22DRAFT_1016534</name>
</gene>
<organism evidence="1 2">
    <name type="scientific">Leucogyrophana mollusca</name>
    <dbReference type="NCBI Taxonomy" id="85980"/>
    <lineage>
        <taxon>Eukaryota</taxon>
        <taxon>Fungi</taxon>
        <taxon>Dikarya</taxon>
        <taxon>Basidiomycota</taxon>
        <taxon>Agaricomycotina</taxon>
        <taxon>Agaricomycetes</taxon>
        <taxon>Agaricomycetidae</taxon>
        <taxon>Boletales</taxon>
        <taxon>Boletales incertae sedis</taxon>
        <taxon>Leucogyrophana</taxon>
    </lineage>
</organism>
<comment type="caution">
    <text evidence="1">The sequence shown here is derived from an EMBL/GenBank/DDBJ whole genome shotgun (WGS) entry which is preliminary data.</text>
</comment>
<reference evidence="1" key="1">
    <citation type="journal article" date="2021" name="New Phytol.">
        <title>Evolutionary innovations through gain and loss of genes in the ectomycorrhizal Boletales.</title>
        <authorList>
            <person name="Wu G."/>
            <person name="Miyauchi S."/>
            <person name="Morin E."/>
            <person name="Kuo A."/>
            <person name="Drula E."/>
            <person name="Varga T."/>
            <person name="Kohler A."/>
            <person name="Feng B."/>
            <person name="Cao Y."/>
            <person name="Lipzen A."/>
            <person name="Daum C."/>
            <person name="Hundley H."/>
            <person name="Pangilinan J."/>
            <person name="Johnson J."/>
            <person name="Barry K."/>
            <person name="LaButti K."/>
            <person name="Ng V."/>
            <person name="Ahrendt S."/>
            <person name="Min B."/>
            <person name="Choi I.G."/>
            <person name="Park H."/>
            <person name="Plett J.M."/>
            <person name="Magnuson J."/>
            <person name="Spatafora J.W."/>
            <person name="Nagy L.G."/>
            <person name="Henrissat B."/>
            <person name="Grigoriev I.V."/>
            <person name="Yang Z.L."/>
            <person name="Xu J."/>
            <person name="Martin F.M."/>
        </authorList>
    </citation>
    <scope>NUCLEOTIDE SEQUENCE</scope>
    <source>
        <strain evidence="1">KUC20120723A-06</strain>
    </source>
</reference>
<accession>A0ACB8BB38</accession>
<dbReference type="Proteomes" id="UP000790709">
    <property type="component" value="Unassembled WGS sequence"/>
</dbReference>